<gene>
    <name evidence="2" type="ORF">RM779_31200</name>
</gene>
<organism evidence="2 3">
    <name type="scientific">Streptomyces johnsoniae</name>
    <dbReference type="NCBI Taxonomy" id="3075532"/>
    <lineage>
        <taxon>Bacteria</taxon>
        <taxon>Bacillati</taxon>
        <taxon>Actinomycetota</taxon>
        <taxon>Actinomycetes</taxon>
        <taxon>Kitasatosporales</taxon>
        <taxon>Streptomycetaceae</taxon>
        <taxon>Streptomyces</taxon>
    </lineage>
</organism>
<evidence type="ECO:0000256" key="1">
    <source>
        <dbReference type="SAM" id="SignalP"/>
    </source>
</evidence>
<reference evidence="3" key="1">
    <citation type="submission" date="2023-07" db="EMBL/GenBank/DDBJ databases">
        <title>30 novel species of actinomycetes from the DSMZ collection.</title>
        <authorList>
            <person name="Nouioui I."/>
        </authorList>
    </citation>
    <scope>NUCLEOTIDE SEQUENCE [LARGE SCALE GENOMIC DNA]</scope>
    <source>
        <strain evidence="3">DSM 41886</strain>
    </source>
</reference>
<keyword evidence="2" id="KW-0547">Nucleotide-binding</keyword>
<dbReference type="EMBL" id="JAVREV010000024">
    <property type="protein sequence ID" value="MDT0447028.1"/>
    <property type="molecule type" value="Genomic_DNA"/>
</dbReference>
<accession>A0ABU2SDK8</accession>
<evidence type="ECO:0000313" key="2">
    <source>
        <dbReference type="EMBL" id="MDT0447028.1"/>
    </source>
</evidence>
<keyword evidence="3" id="KW-1185">Reference proteome</keyword>
<sequence length="125" mass="11884">MKSLGVVALGAALTAAGAGAASAAVPDAVGQTAGKVAGTLPSLDEAAGALPGGTGEVVGTGKTLLSGESDALPALTETLTHTTEGSATEKLTEPALDLLGGLPVDPTEKLGLPTGQLLDGVQLAM</sequence>
<proteinExistence type="predicted"/>
<evidence type="ECO:0000313" key="3">
    <source>
        <dbReference type="Proteomes" id="UP001183615"/>
    </source>
</evidence>
<dbReference type="GO" id="GO:0005524">
    <property type="term" value="F:ATP binding"/>
    <property type="evidence" value="ECO:0007669"/>
    <property type="project" value="UniProtKB-KW"/>
</dbReference>
<protein>
    <submittedName>
        <fullName evidence="2">ATP-binding protein</fullName>
    </submittedName>
</protein>
<dbReference type="RefSeq" id="WP_311621148.1">
    <property type="nucleotide sequence ID" value="NZ_JAVREV010000024.1"/>
</dbReference>
<feature type="signal peptide" evidence="1">
    <location>
        <begin position="1"/>
        <end position="23"/>
    </location>
</feature>
<comment type="caution">
    <text evidence="2">The sequence shown here is derived from an EMBL/GenBank/DDBJ whole genome shotgun (WGS) entry which is preliminary data.</text>
</comment>
<feature type="chain" id="PRO_5046314827" evidence="1">
    <location>
        <begin position="24"/>
        <end position="125"/>
    </location>
</feature>
<dbReference type="Proteomes" id="UP001183615">
    <property type="component" value="Unassembled WGS sequence"/>
</dbReference>
<keyword evidence="1" id="KW-0732">Signal</keyword>
<name>A0ABU2SDK8_9ACTN</name>
<keyword evidence="2" id="KW-0067">ATP-binding</keyword>